<dbReference type="Proteomes" id="UP000185473">
    <property type="component" value="Chromosome"/>
</dbReference>
<dbReference type="SUPFAM" id="SSF51735">
    <property type="entry name" value="NAD(P)-binding Rossmann-fold domains"/>
    <property type="match status" value="1"/>
</dbReference>
<name>A0A1L6R8U9_9LACO</name>
<evidence type="ECO:0000256" key="2">
    <source>
        <dbReference type="ARBA" id="ARBA00023002"/>
    </source>
</evidence>
<reference evidence="4 5" key="1">
    <citation type="submission" date="2016-02" db="EMBL/GenBank/DDBJ databases">
        <title>Complete Genome Sequence of Weissella jogaejeotgali FOL01.</title>
        <authorList>
            <person name="Lee J.-H."/>
            <person name="Ku H.-J."/>
        </authorList>
    </citation>
    <scope>NUCLEOTIDE SEQUENCE [LARGE SCALE GENOMIC DNA]</scope>
    <source>
        <strain evidence="4 5">FOL01</strain>
    </source>
</reference>
<dbReference type="AlphaFoldDB" id="A0A1L6R8U9"/>
<dbReference type="InterPro" id="IPR036291">
    <property type="entry name" value="NAD(P)-bd_dom_sf"/>
</dbReference>
<proteinExistence type="inferred from homology"/>
<dbReference type="PRINTS" id="PR00081">
    <property type="entry name" value="GDHRDH"/>
</dbReference>
<dbReference type="CDD" id="cd05233">
    <property type="entry name" value="SDR_c"/>
    <property type="match status" value="1"/>
</dbReference>
<evidence type="ECO:0000313" key="4">
    <source>
        <dbReference type="EMBL" id="APS40928.1"/>
    </source>
</evidence>
<dbReference type="KEGG" id="wjo:FOL01_0069"/>
<keyword evidence="2" id="KW-0560">Oxidoreductase</keyword>
<comment type="similarity">
    <text evidence="1 3">Belongs to the short-chain dehydrogenases/reductases (SDR) family.</text>
</comment>
<gene>
    <name evidence="4" type="ORF">FOL01_0069</name>
</gene>
<dbReference type="RefSeq" id="WP_075268790.1">
    <property type="nucleotide sequence ID" value="NZ_CP014332.1"/>
</dbReference>
<dbReference type="Gene3D" id="3.40.50.720">
    <property type="entry name" value="NAD(P)-binding Rossmann-like Domain"/>
    <property type="match status" value="1"/>
</dbReference>
<dbReference type="GO" id="GO:0016020">
    <property type="term" value="C:membrane"/>
    <property type="evidence" value="ECO:0007669"/>
    <property type="project" value="TreeGrafter"/>
</dbReference>
<dbReference type="PANTHER" id="PTHR44196:SF1">
    <property type="entry name" value="DEHYDROGENASE_REDUCTASE SDR FAMILY MEMBER 7B"/>
    <property type="match status" value="1"/>
</dbReference>
<dbReference type="PRINTS" id="PR00080">
    <property type="entry name" value="SDRFAMILY"/>
</dbReference>
<dbReference type="Pfam" id="PF00106">
    <property type="entry name" value="adh_short"/>
    <property type="match status" value="1"/>
</dbReference>
<protein>
    <submittedName>
        <fullName evidence="4">Putative short-chain dehydrogenase</fullName>
    </submittedName>
</protein>
<evidence type="ECO:0000256" key="1">
    <source>
        <dbReference type="ARBA" id="ARBA00006484"/>
    </source>
</evidence>
<dbReference type="PANTHER" id="PTHR44196">
    <property type="entry name" value="DEHYDROGENASE/REDUCTASE SDR FAMILY MEMBER 7B"/>
    <property type="match status" value="1"/>
</dbReference>
<dbReference type="EMBL" id="CP014332">
    <property type="protein sequence ID" value="APS40928.1"/>
    <property type="molecule type" value="Genomic_DNA"/>
</dbReference>
<dbReference type="OrthoDB" id="9775296at2"/>
<keyword evidence="5" id="KW-1185">Reference proteome</keyword>
<sequence>MSVAIITGTTSGLGRKYVDALINECPEIDEIWMIARRADRLQAIAEHTPQMRFYNLPLDLSEAESFKKLTKTLADKQPKVSALINNAGINFTGDIKDMPASQIQTMINLNITGSTLMIKTCLPYMQPHSFILQVASVSSFVANPHQTVYSATKSYEASFANGLRHELAPKGINVCLAYPGNMETEMNHKLLNAKKKTVINLLPYLNTEKFAHKTIQMAKKGRASYTMLPFYKAFRVVAKLVPHAFLVRFTRI</sequence>
<dbReference type="GO" id="GO:0016491">
    <property type="term" value="F:oxidoreductase activity"/>
    <property type="evidence" value="ECO:0007669"/>
    <property type="project" value="UniProtKB-KW"/>
</dbReference>
<dbReference type="STRING" id="1631871.FOL01_0069"/>
<evidence type="ECO:0000313" key="5">
    <source>
        <dbReference type="Proteomes" id="UP000185473"/>
    </source>
</evidence>
<accession>A0A1L6R8U9</accession>
<evidence type="ECO:0000256" key="3">
    <source>
        <dbReference type="RuleBase" id="RU000363"/>
    </source>
</evidence>
<organism evidence="4 5">
    <name type="scientific">Weissella jogaejeotgali</name>
    <dbReference type="NCBI Taxonomy" id="1631871"/>
    <lineage>
        <taxon>Bacteria</taxon>
        <taxon>Bacillati</taxon>
        <taxon>Bacillota</taxon>
        <taxon>Bacilli</taxon>
        <taxon>Lactobacillales</taxon>
        <taxon>Lactobacillaceae</taxon>
        <taxon>Weissella</taxon>
    </lineage>
</organism>
<dbReference type="InterPro" id="IPR002347">
    <property type="entry name" value="SDR_fam"/>
</dbReference>